<evidence type="ECO:0000313" key="5">
    <source>
        <dbReference type="EMBL" id="BAJ31642.1"/>
    </source>
</evidence>
<evidence type="ECO:0000313" key="6">
    <source>
        <dbReference type="Proteomes" id="UP000007076"/>
    </source>
</evidence>
<dbReference type="InterPro" id="IPR029039">
    <property type="entry name" value="Flavoprotein-like_sf"/>
</dbReference>
<dbReference type="RefSeq" id="WP_014138939.1">
    <property type="nucleotide sequence ID" value="NC_016109.1"/>
</dbReference>
<dbReference type="KEGG" id="ksk:KSE_58720"/>
<dbReference type="PANTHER" id="PTHR43408:SF2">
    <property type="entry name" value="FMN REDUCTASE (NADPH)"/>
    <property type="match status" value="1"/>
</dbReference>
<dbReference type="Gene3D" id="3.40.50.360">
    <property type="match status" value="1"/>
</dbReference>
<dbReference type="PANTHER" id="PTHR43408">
    <property type="entry name" value="FMN REDUCTASE (NADPH)"/>
    <property type="match status" value="1"/>
</dbReference>
<dbReference type="AlphaFoldDB" id="E4N0F8"/>
<evidence type="ECO:0000256" key="3">
    <source>
        <dbReference type="ARBA" id="ARBA00023002"/>
    </source>
</evidence>
<dbReference type="InterPro" id="IPR051814">
    <property type="entry name" value="NAD(P)H-dep_FMN_reductase"/>
</dbReference>
<keyword evidence="2" id="KW-0288">FMN</keyword>
<sequence>MILGVLGSAAEDSRSRLALHTVGELVRAHREPYDLLDLSLEFHHLQDLADYDHPDPSGQTAALRRRFAGASAVVLATPVYHGTYSGLLKNALDQLLSSAFEGRPVGLLANGGGPRGAAIACDQLRTVVRALNGWSAPTQVSTSAADFVDGRPVPAILDRLGDMVGELVGFLADRRQRQPQLSADALLHPTVLQTQGN</sequence>
<dbReference type="STRING" id="452652.KSE_58720"/>
<proteinExistence type="predicted"/>
<dbReference type="GO" id="GO:0016491">
    <property type="term" value="F:oxidoreductase activity"/>
    <property type="evidence" value="ECO:0007669"/>
    <property type="project" value="UniProtKB-KW"/>
</dbReference>
<reference evidence="5 6" key="1">
    <citation type="journal article" date="2010" name="DNA Res.">
        <title>Genome sequence of Kitasatospora setae NBRC 14216T: an evolutionary snapshot of the family Streptomycetaceae.</title>
        <authorList>
            <person name="Ichikawa N."/>
            <person name="Oguchi A."/>
            <person name="Ikeda H."/>
            <person name="Ishikawa J."/>
            <person name="Kitani S."/>
            <person name="Watanabe Y."/>
            <person name="Nakamura S."/>
            <person name="Katano Y."/>
            <person name="Kishi E."/>
            <person name="Sasagawa M."/>
            <person name="Ankai A."/>
            <person name="Fukui S."/>
            <person name="Hashimoto Y."/>
            <person name="Kamata S."/>
            <person name="Otoguro M."/>
            <person name="Tanikawa S."/>
            <person name="Nihira T."/>
            <person name="Horinouchi S."/>
            <person name="Ohnishi Y."/>
            <person name="Hayakawa M."/>
            <person name="Kuzuyama T."/>
            <person name="Arisawa A."/>
            <person name="Nomoto F."/>
            <person name="Miura H."/>
            <person name="Takahashi Y."/>
            <person name="Fujita N."/>
        </authorList>
    </citation>
    <scope>NUCLEOTIDE SEQUENCE [LARGE SCALE GENOMIC DNA]</scope>
    <source>
        <strain evidence="6">ATCC 33774 / DSM 43861 / JCM 3304 / KCC A-0304 / NBRC 14216 / KM-6054</strain>
    </source>
</reference>
<evidence type="ECO:0000256" key="2">
    <source>
        <dbReference type="ARBA" id="ARBA00022643"/>
    </source>
</evidence>
<dbReference type="InterPro" id="IPR005025">
    <property type="entry name" value="FMN_Rdtase-like_dom"/>
</dbReference>
<dbReference type="HOGENOM" id="CLU_055322_3_3_11"/>
<organism evidence="5 6">
    <name type="scientific">Kitasatospora setae (strain ATCC 33774 / DSM 43861 / JCM 3304 / KCC A-0304 / NBRC 14216 / KM-6054)</name>
    <name type="common">Streptomyces setae</name>
    <dbReference type="NCBI Taxonomy" id="452652"/>
    <lineage>
        <taxon>Bacteria</taxon>
        <taxon>Bacillati</taxon>
        <taxon>Actinomycetota</taxon>
        <taxon>Actinomycetes</taxon>
        <taxon>Kitasatosporales</taxon>
        <taxon>Streptomycetaceae</taxon>
        <taxon>Kitasatospora</taxon>
    </lineage>
</organism>
<dbReference type="PATRIC" id="fig|452652.3.peg.5879"/>
<keyword evidence="1" id="KW-0285">Flavoprotein</keyword>
<dbReference type="Pfam" id="PF03358">
    <property type="entry name" value="FMN_red"/>
    <property type="match status" value="1"/>
</dbReference>
<dbReference type="eggNOG" id="COG0431">
    <property type="taxonomic scope" value="Bacteria"/>
</dbReference>
<gene>
    <name evidence="5" type="ordered locus">KSE_58720</name>
</gene>
<keyword evidence="6" id="KW-1185">Reference proteome</keyword>
<name>E4N0F8_KITSK</name>
<dbReference type="SUPFAM" id="SSF52218">
    <property type="entry name" value="Flavoproteins"/>
    <property type="match status" value="1"/>
</dbReference>
<evidence type="ECO:0000256" key="1">
    <source>
        <dbReference type="ARBA" id="ARBA00022630"/>
    </source>
</evidence>
<keyword evidence="3" id="KW-0560">Oxidoreductase</keyword>
<protein>
    <submittedName>
        <fullName evidence="5">Putative flavin reductase</fullName>
    </submittedName>
</protein>
<feature type="domain" description="NADPH-dependent FMN reductase-like" evidence="4">
    <location>
        <begin position="2"/>
        <end position="143"/>
    </location>
</feature>
<dbReference type="Proteomes" id="UP000007076">
    <property type="component" value="Chromosome"/>
</dbReference>
<accession>E4N0F8</accession>
<evidence type="ECO:0000259" key="4">
    <source>
        <dbReference type="Pfam" id="PF03358"/>
    </source>
</evidence>
<dbReference type="EMBL" id="AP010968">
    <property type="protein sequence ID" value="BAJ31642.1"/>
    <property type="molecule type" value="Genomic_DNA"/>
</dbReference>